<evidence type="ECO:0000256" key="3">
    <source>
        <dbReference type="ARBA" id="ARBA00022729"/>
    </source>
</evidence>
<protein>
    <recommendedName>
        <fullName evidence="2">glycerophosphodiester phosphodiesterase</fullName>
        <ecNumber evidence="2">3.1.4.46</ecNumber>
    </recommendedName>
</protein>
<dbReference type="AlphaFoldDB" id="A0A7W8QLN6"/>
<dbReference type="Gene3D" id="3.20.20.190">
    <property type="entry name" value="Phosphatidylinositol (PI) phosphodiesterase"/>
    <property type="match status" value="1"/>
</dbReference>
<dbReference type="PANTHER" id="PTHR43620">
    <property type="entry name" value="GLYCEROPHOSPHORYL DIESTER PHOSPHODIESTERASE"/>
    <property type="match status" value="1"/>
</dbReference>
<accession>A0A7W8QLN6</accession>
<dbReference type="InterPro" id="IPR017946">
    <property type="entry name" value="PLC-like_Pdiesterase_TIM-brl"/>
</dbReference>
<evidence type="ECO:0000313" key="9">
    <source>
        <dbReference type="EMBL" id="MBB5432742.1"/>
    </source>
</evidence>
<dbReference type="GO" id="GO:0006071">
    <property type="term" value="P:glycerol metabolic process"/>
    <property type="evidence" value="ECO:0007669"/>
    <property type="project" value="UniProtKB-KW"/>
</dbReference>
<keyword evidence="10" id="KW-1185">Reference proteome</keyword>
<evidence type="ECO:0000256" key="2">
    <source>
        <dbReference type="ARBA" id="ARBA00012247"/>
    </source>
</evidence>
<dbReference type="Pfam" id="PF03009">
    <property type="entry name" value="GDPD"/>
    <property type="match status" value="1"/>
</dbReference>
<evidence type="ECO:0000313" key="10">
    <source>
        <dbReference type="Proteomes" id="UP000572635"/>
    </source>
</evidence>
<dbReference type="PROSITE" id="PS51704">
    <property type="entry name" value="GP_PDE"/>
    <property type="match status" value="1"/>
</dbReference>
<reference evidence="9 10" key="1">
    <citation type="submission" date="2020-08" db="EMBL/GenBank/DDBJ databases">
        <title>Sequencing the genomes of 1000 actinobacteria strains.</title>
        <authorList>
            <person name="Klenk H.-P."/>
        </authorList>
    </citation>
    <scope>NUCLEOTIDE SEQUENCE [LARGE SCALE GENOMIC DNA]</scope>
    <source>
        <strain evidence="9 10">DSM 44551</strain>
    </source>
</reference>
<dbReference type="GO" id="GO:0008889">
    <property type="term" value="F:glycerophosphodiester phosphodiesterase activity"/>
    <property type="evidence" value="ECO:0007669"/>
    <property type="project" value="UniProtKB-EC"/>
</dbReference>
<dbReference type="Proteomes" id="UP000572635">
    <property type="component" value="Unassembled WGS sequence"/>
</dbReference>
<evidence type="ECO:0000256" key="6">
    <source>
        <dbReference type="ARBA" id="ARBA00047512"/>
    </source>
</evidence>
<evidence type="ECO:0000256" key="4">
    <source>
        <dbReference type="ARBA" id="ARBA00022798"/>
    </source>
</evidence>
<feature type="chain" id="PRO_5039237933" description="glycerophosphodiester phosphodiesterase" evidence="7">
    <location>
        <begin position="25"/>
        <end position="366"/>
    </location>
</feature>
<dbReference type="EC" id="3.1.4.46" evidence="2"/>
<evidence type="ECO:0000256" key="7">
    <source>
        <dbReference type="SAM" id="SignalP"/>
    </source>
</evidence>
<dbReference type="GO" id="GO:0006629">
    <property type="term" value="P:lipid metabolic process"/>
    <property type="evidence" value="ECO:0007669"/>
    <property type="project" value="InterPro"/>
</dbReference>
<comment type="similarity">
    <text evidence="1">Belongs to the glycerophosphoryl diester phosphodiesterase family.</text>
</comment>
<proteinExistence type="inferred from homology"/>
<dbReference type="InterPro" id="IPR030395">
    <property type="entry name" value="GP_PDE_dom"/>
</dbReference>
<dbReference type="RefSeq" id="WP_184392266.1">
    <property type="nucleotide sequence ID" value="NZ_BAAAJD010000112.1"/>
</dbReference>
<dbReference type="GO" id="GO:0042597">
    <property type="term" value="C:periplasmic space"/>
    <property type="evidence" value="ECO:0007669"/>
    <property type="project" value="TreeGrafter"/>
</dbReference>
<dbReference type="EMBL" id="JACHDB010000001">
    <property type="protein sequence ID" value="MBB5432742.1"/>
    <property type="molecule type" value="Genomic_DNA"/>
</dbReference>
<feature type="signal peptide" evidence="7">
    <location>
        <begin position="1"/>
        <end position="24"/>
    </location>
</feature>
<comment type="catalytic activity">
    <reaction evidence="6">
        <text>a sn-glycero-3-phosphodiester + H2O = an alcohol + sn-glycerol 3-phosphate + H(+)</text>
        <dbReference type="Rhea" id="RHEA:12969"/>
        <dbReference type="ChEBI" id="CHEBI:15377"/>
        <dbReference type="ChEBI" id="CHEBI:15378"/>
        <dbReference type="ChEBI" id="CHEBI:30879"/>
        <dbReference type="ChEBI" id="CHEBI:57597"/>
        <dbReference type="ChEBI" id="CHEBI:83408"/>
        <dbReference type="EC" id="3.1.4.46"/>
    </reaction>
</comment>
<name>A0A7W8QLN6_9ACTN</name>
<evidence type="ECO:0000259" key="8">
    <source>
        <dbReference type="PROSITE" id="PS51704"/>
    </source>
</evidence>
<evidence type="ECO:0000256" key="5">
    <source>
        <dbReference type="ARBA" id="ARBA00022801"/>
    </source>
</evidence>
<evidence type="ECO:0000256" key="1">
    <source>
        <dbReference type="ARBA" id="ARBA00007277"/>
    </source>
</evidence>
<keyword evidence="3 7" id="KW-0732">Signal</keyword>
<keyword evidence="5 9" id="KW-0378">Hydrolase</keyword>
<organism evidence="9 10">
    <name type="scientific">Nocardiopsis composta</name>
    <dbReference type="NCBI Taxonomy" id="157465"/>
    <lineage>
        <taxon>Bacteria</taxon>
        <taxon>Bacillati</taxon>
        <taxon>Actinomycetota</taxon>
        <taxon>Actinomycetes</taxon>
        <taxon>Streptosporangiales</taxon>
        <taxon>Nocardiopsidaceae</taxon>
        <taxon>Nocardiopsis</taxon>
    </lineage>
</organism>
<keyword evidence="4" id="KW-0319">Glycerol metabolism</keyword>
<feature type="domain" description="GP-PDE" evidence="8">
    <location>
        <begin position="46"/>
        <end position="358"/>
    </location>
</feature>
<comment type="caution">
    <text evidence="9">The sequence shown here is derived from an EMBL/GenBank/DDBJ whole genome shotgun (WGS) entry which is preliminary data.</text>
</comment>
<gene>
    <name evidence="9" type="ORF">HDA36_002826</name>
</gene>
<dbReference type="PANTHER" id="PTHR43620:SF7">
    <property type="entry name" value="GLYCEROPHOSPHODIESTER PHOSPHODIESTERASE GDPD5-RELATED"/>
    <property type="match status" value="1"/>
</dbReference>
<sequence length="366" mass="39889">MRPSATAPKWIALTTGLLSAAALAAPAPAAAEPVRPADGEQATDAPWVIAHRGASAYRPEHTMAAYKLALKQGADVIEPDLVPTSDGHLVSRHENELGGTTDVAERPEFADRKTTKVIDGQEVTGWFTEDFTLKELRTLRAVERIPDIRPGNTRYDGKYKVPTWEEIVTAWKKAVRHPEYADVKLIPELKHGAYFDSIGLDTERILADSLTEHGLDGADAPVIVQSFEPDSAREVDSLVDTPVVQLISPAQPELTTPEGLDEVAAYADAIGPELSLVLPIGEDGLAGEPTPLVGDAHDRDLLVTPYTLRSENSFLPEGYRRGEDPTAYGDYLAYYTEVLETGVDGVFSDSPDHLREARDRYLEDQG</sequence>
<dbReference type="SUPFAM" id="SSF51695">
    <property type="entry name" value="PLC-like phosphodiesterases"/>
    <property type="match status" value="1"/>
</dbReference>